<dbReference type="Gene3D" id="3.30.420.10">
    <property type="entry name" value="Ribonuclease H-like superfamily/Ribonuclease H"/>
    <property type="match status" value="1"/>
</dbReference>
<dbReference type="SUPFAM" id="SSF53098">
    <property type="entry name" value="Ribonuclease H-like"/>
    <property type="match status" value="1"/>
</dbReference>
<accession>A0A8J2H982</accession>
<name>A0A8J2H982_COTCN</name>
<feature type="region of interest" description="Disordered" evidence="1">
    <location>
        <begin position="109"/>
        <end position="130"/>
    </location>
</feature>
<dbReference type="AlphaFoldDB" id="A0A8J2H982"/>
<feature type="region of interest" description="Disordered" evidence="1">
    <location>
        <begin position="178"/>
        <end position="209"/>
    </location>
</feature>
<evidence type="ECO:0000256" key="1">
    <source>
        <dbReference type="SAM" id="MobiDB-lite"/>
    </source>
</evidence>
<feature type="domain" description="Integrase catalytic" evidence="2">
    <location>
        <begin position="527"/>
        <end position="621"/>
    </location>
</feature>
<evidence type="ECO:0000313" key="3">
    <source>
        <dbReference type="EMBL" id="CAG5082703.1"/>
    </source>
</evidence>
<feature type="compositionally biased region" description="Low complexity" evidence="1">
    <location>
        <begin position="441"/>
        <end position="454"/>
    </location>
</feature>
<feature type="region of interest" description="Disordered" evidence="1">
    <location>
        <begin position="435"/>
        <end position="505"/>
    </location>
</feature>
<protein>
    <submittedName>
        <fullName evidence="3">Similar to GIN1: Gypsy retrotransposon integrase-like protein 1 (Rattus norvegicus)</fullName>
    </submittedName>
</protein>
<sequence length="1250" mass="138477">MFPRTPVIRPSAPVTSISNVIEQNNLDPLYPILSPPTNDDLLHPENSQSRVMNSTANPAVDPGNVSTAHVSGIQPLAESESANSSTQVLQGVIQQLRAEIQAMRAAQQGLPPTCTSTTSHTNTIPLNSNVPPVDSFGNNLTFYPRELFPVSNMQPTPQPPPPGIPPYFYPPPQALNGAASLPYAPPPVPLPRPTLPPQSTVPPAQTMSAPPPGPPVYFYTPVPHVLQQNTLPYQHTYIAPRHSTAPVPTQSWQSTNTTLRLNDICRTAKSWNITFPPRDASVKLDAKKFLTVMEQRMDSNDIPIDHFRSVITTTLTGHILEWYYQNEHLFINWQTFKEHFKIWQTHHSDEALLQEIFSLQQGDEELGISFINRMQCSFAQLEEPLPENRQVRIIIQKFNFQFLSKFAEEPINTYSLLYKRVSAWQSVIDAGRRNRTELTANNKSKNQSSNNSSKPRTKINAVTDSDPLIRDNPDTVTKNDERTILDAITGPPNPHFSPKKDSANPSTLTTADLQAIVQPQGYIGTRPPTQPWTIISIDTIGPYTKSSSGHQYALVIEDIYTRYLEIFPLRQQTGKEIVKHLRNALCHWGPVRQIISDNALWKARIDRMDELRHFVERYMLKARERTRKQHEKRFSTQLIDLKIGDQVYYLNKRLSKKVDGYSAKLAPKYAGPAVITEIVSPLVVKLADSAGNSLGTHYLNDLKLPRRSKRHPLSQITSENTSIMSLSVTPESLNRESLISGSSTETLYNNKTSSHTHTPHSFPSLSLPPTTTSTKIQTSEIITQLDFSLIPKPAAVKFDASNVIQKPKETNSVNSKVNFRTETSPSPITEPEKLSTLYSRFEEPAAQPPIWVSELLDSINELHTETRENTVEIQSLQKNIQTVEKHLSSLQHQQLANLSSYVREVTHSVDTINHRFDVIEPKMQLIDQEPQPIAEPVAAKFPEQVPEHQPTIYDAGSTPNNKAVTPVLASQLASACGPNARLKIRRETSKPSPKGAKFPPSPFLTHLAARGELPAEQVRAHVATGAIKETTPVKPVMITYATTLPYSQTVSAPKYNVSISPTAAFQQFLKDTEAELTAQTTITSGAVAKIVECPSNFSIRSVDIAINAGLVIRPSAPVTSISNVIEQNNLDPLYPILSPPTNDDLLHPENSQSRVMNSTANPAVDPGNVSTAHVSGIQPLAESESANSSTQVLQGVIQQLRAEIQAMRAAQQGLPPTCTSTTSHTNTIPLNSNVPPVDSFGNNLTFFFFL</sequence>
<evidence type="ECO:0000313" key="4">
    <source>
        <dbReference type="Proteomes" id="UP000786811"/>
    </source>
</evidence>
<dbReference type="PROSITE" id="PS50994">
    <property type="entry name" value="INTEGRASE"/>
    <property type="match status" value="1"/>
</dbReference>
<reference evidence="3" key="1">
    <citation type="submission" date="2021-04" db="EMBL/GenBank/DDBJ databases">
        <authorList>
            <person name="Chebbi M.A.C M."/>
        </authorList>
    </citation>
    <scope>NUCLEOTIDE SEQUENCE</scope>
</reference>
<dbReference type="PANTHER" id="PTHR37984">
    <property type="entry name" value="PROTEIN CBG26694"/>
    <property type="match status" value="1"/>
</dbReference>
<organism evidence="3 4">
    <name type="scientific">Cotesia congregata</name>
    <name type="common">Parasitoid wasp</name>
    <name type="synonym">Apanteles congregatus</name>
    <dbReference type="NCBI Taxonomy" id="51543"/>
    <lineage>
        <taxon>Eukaryota</taxon>
        <taxon>Metazoa</taxon>
        <taxon>Ecdysozoa</taxon>
        <taxon>Arthropoda</taxon>
        <taxon>Hexapoda</taxon>
        <taxon>Insecta</taxon>
        <taxon>Pterygota</taxon>
        <taxon>Neoptera</taxon>
        <taxon>Endopterygota</taxon>
        <taxon>Hymenoptera</taxon>
        <taxon>Apocrita</taxon>
        <taxon>Ichneumonoidea</taxon>
        <taxon>Braconidae</taxon>
        <taxon>Microgastrinae</taxon>
        <taxon>Cotesia</taxon>
    </lineage>
</organism>
<dbReference type="InterPro" id="IPR036397">
    <property type="entry name" value="RNaseH_sf"/>
</dbReference>
<feature type="region of interest" description="Disordered" evidence="1">
    <location>
        <begin position="745"/>
        <end position="771"/>
    </location>
</feature>
<dbReference type="Proteomes" id="UP000786811">
    <property type="component" value="Unassembled WGS sequence"/>
</dbReference>
<gene>
    <name evidence="3" type="ORF">HICCMSTLAB_LOCUS3631</name>
</gene>
<dbReference type="InterPro" id="IPR012337">
    <property type="entry name" value="RNaseH-like_sf"/>
</dbReference>
<feature type="compositionally biased region" description="Pro residues" evidence="1">
    <location>
        <begin position="183"/>
        <end position="200"/>
    </location>
</feature>
<dbReference type="EMBL" id="CAJNRD030001118">
    <property type="protein sequence ID" value="CAG5082703.1"/>
    <property type="molecule type" value="Genomic_DNA"/>
</dbReference>
<feature type="compositionally biased region" description="Low complexity" evidence="1">
    <location>
        <begin position="113"/>
        <end position="123"/>
    </location>
</feature>
<dbReference type="PANTHER" id="PTHR37984:SF5">
    <property type="entry name" value="PROTEIN NYNRIN-LIKE"/>
    <property type="match status" value="1"/>
</dbReference>
<dbReference type="InterPro" id="IPR050951">
    <property type="entry name" value="Retrovirus_Pol_polyprotein"/>
</dbReference>
<dbReference type="InterPro" id="IPR001584">
    <property type="entry name" value="Integrase_cat-core"/>
</dbReference>
<evidence type="ECO:0000259" key="2">
    <source>
        <dbReference type="PROSITE" id="PS50994"/>
    </source>
</evidence>
<proteinExistence type="predicted"/>
<comment type="caution">
    <text evidence="3">The sequence shown here is derived from an EMBL/GenBank/DDBJ whole genome shotgun (WGS) entry which is preliminary data.</text>
</comment>
<feature type="compositionally biased region" description="Low complexity" evidence="1">
    <location>
        <begin position="752"/>
        <end position="771"/>
    </location>
</feature>
<dbReference type="GO" id="GO:0003676">
    <property type="term" value="F:nucleic acid binding"/>
    <property type="evidence" value="ECO:0007669"/>
    <property type="project" value="InterPro"/>
</dbReference>
<keyword evidence="4" id="KW-1185">Reference proteome</keyword>
<feature type="compositionally biased region" description="Basic and acidic residues" evidence="1">
    <location>
        <begin position="467"/>
        <end position="484"/>
    </location>
</feature>
<dbReference type="OrthoDB" id="7695408at2759"/>
<dbReference type="GO" id="GO:0015074">
    <property type="term" value="P:DNA integration"/>
    <property type="evidence" value="ECO:0007669"/>
    <property type="project" value="InterPro"/>
</dbReference>